<sequence length="77" mass="9185">MTGLATVTHSELQQYMLKLIREHGRVDMREEMVRIWSAVVKCLITTKDRRHLQMNIRRDVPLWLAIICKLGSRHWSQ</sequence>
<organism evidence="1 2">
    <name type="scientific">Hydnum rufescens UP504</name>
    <dbReference type="NCBI Taxonomy" id="1448309"/>
    <lineage>
        <taxon>Eukaryota</taxon>
        <taxon>Fungi</taxon>
        <taxon>Dikarya</taxon>
        <taxon>Basidiomycota</taxon>
        <taxon>Agaricomycotina</taxon>
        <taxon>Agaricomycetes</taxon>
        <taxon>Cantharellales</taxon>
        <taxon>Hydnaceae</taxon>
        <taxon>Hydnum</taxon>
    </lineage>
</organism>
<gene>
    <name evidence="1" type="ORF">BS47DRAFT_1349693</name>
</gene>
<name>A0A9P6AP29_9AGAM</name>
<keyword evidence="2" id="KW-1185">Reference proteome</keyword>
<protein>
    <submittedName>
        <fullName evidence="1">Uncharacterized protein</fullName>
    </submittedName>
</protein>
<proteinExistence type="predicted"/>
<reference evidence="1" key="1">
    <citation type="journal article" date="2020" name="Nat. Commun.">
        <title>Large-scale genome sequencing of mycorrhizal fungi provides insights into the early evolution of symbiotic traits.</title>
        <authorList>
            <person name="Miyauchi S."/>
            <person name="Kiss E."/>
            <person name="Kuo A."/>
            <person name="Drula E."/>
            <person name="Kohler A."/>
            <person name="Sanchez-Garcia M."/>
            <person name="Morin E."/>
            <person name="Andreopoulos B."/>
            <person name="Barry K.W."/>
            <person name="Bonito G."/>
            <person name="Buee M."/>
            <person name="Carver A."/>
            <person name="Chen C."/>
            <person name="Cichocki N."/>
            <person name="Clum A."/>
            <person name="Culley D."/>
            <person name="Crous P.W."/>
            <person name="Fauchery L."/>
            <person name="Girlanda M."/>
            <person name="Hayes R.D."/>
            <person name="Keri Z."/>
            <person name="LaButti K."/>
            <person name="Lipzen A."/>
            <person name="Lombard V."/>
            <person name="Magnuson J."/>
            <person name="Maillard F."/>
            <person name="Murat C."/>
            <person name="Nolan M."/>
            <person name="Ohm R.A."/>
            <person name="Pangilinan J."/>
            <person name="Pereira M.F."/>
            <person name="Perotto S."/>
            <person name="Peter M."/>
            <person name="Pfister S."/>
            <person name="Riley R."/>
            <person name="Sitrit Y."/>
            <person name="Stielow J.B."/>
            <person name="Szollosi G."/>
            <person name="Zifcakova L."/>
            <person name="Stursova M."/>
            <person name="Spatafora J.W."/>
            <person name="Tedersoo L."/>
            <person name="Vaario L.M."/>
            <person name="Yamada A."/>
            <person name="Yan M."/>
            <person name="Wang P."/>
            <person name="Xu J."/>
            <person name="Bruns T."/>
            <person name="Baldrian P."/>
            <person name="Vilgalys R."/>
            <person name="Dunand C."/>
            <person name="Henrissat B."/>
            <person name="Grigoriev I.V."/>
            <person name="Hibbett D."/>
            <person name="Nagy L.G."/>
            <person name="Martin F.M."/>
        </authorList>
    </citation>
    <scope>NUCLEOTIDE SEQUENCE</scope>
    <source>
        <strain evidence="1">UP504</strain>
    </source>
</reference>
<dbReference type="AlphaFoldDB" id="A0A9P6AP29"/>
<dbReference type="Proteomes" id="UP000886523">
    <property type="component" value="Unassembled WGS sequence"/>
</dbReference>
<evidence type="ECO:0000313" key="1">
    <source>
        <dbReference type="EMBL" id="KAF9509009.1"/>
    </source>
</evidence>
<comment type="caution">
    <text evidence="1">The sequence shown here is derived from an EMBL/GenBank/DDBJ whole genome shotgun (WGS) entry which is preliminary data.</text>
</comment>
<evidence type="ECO:0000313" key="2">
    <source>
        <dbReference type="Proteomes" id="UP000886523"/>
    </source>
</evidence>
<accession>A0A9P6AP29</accession>
<dbReference type="EMBL" id="MU129045">
    <property type="protein sequence ID" value="KAF9509009.1"/>
    <property type="molecule type" value="Genomic_DNA"/>
</dbReference>